<dbReference type="GO" id="GO:0000149">
    <property type="term" value="F:SNARE binding"/>
    <property type="evidence" value="ECO:0007669"/>
    <property type="project" value="TreeGrafter"/>
</dbReference>
<keyword evidence="12" id="KW-1185">Reference proteome</keyword>
<feature type="domain" description="ENTH" evidence="10">
    <location>
        <begin position="146"/>
        <end position="284"/>
    </location>
</feature>
<feature type="compositionally biased region" description="Low complexity" evidence="9">
    <location>
        <begin position="461"/>
        <end position="477"/>
    </location>
</feature>
<dbReference type="Proteomes" id="UP000317650">
    <property type="component" value="Chromosome 4"/>
</dbReference>
<dbReference type="PANTHER" id="PTHR22951:SF32">
    <property type="entry name" value="OS06G0175500 PROTEIN"/>
    <property type="match status" value="1"/>
</dbReference>
<evidence type="ECO:0000256" key="5">
    <source>
        <dbReference type="ARBA" id="ARBA00023034"/>
    </source>
</evidence>
<evidence type="ECO:0000256" key="2">
    <source>
        <dbReference type="ARBA" id="ARBA00004555"/>
    </source>
</evidence>
<dbReference type="InterPro" id="IPR011417">
    <property type="entry name" value="ANTH_dom"/>
</dbReference>
<dbReference type="Gene3D" id="1.25.40.90">
    <property type="match status" value="1"/>
</dbReference>
<gene>
    <name evidence="11" type="ORF">C4D60_Mb04t05790</name>
</gene>
<dbReference type="GO" id="GO:0005546">
    <property type="term" value="F:phosphatidylinositol-4,5-bisphosphate binding"/>
    <property type="evidence" value="ECO:0007669"/>
    <property type="project" value="TreeGrafter"/>
</dbReference>
<dbReference type="GO" id="GO:0072583">
    <property type="term" value="P:clathrin-dependent endocytosis"/>
    <property type="evidence" value="ECO:0007669"/>
    <property type="project" value="InterPro"/>
</dbReference>
<evidence type="ECO:0000313" key="11">
    <source>
        <dbReference type="EMBL" id="THU71842.1"/>
    </source>
</evidence>
<evidence type="ECO:0000256" key="9">
    <source>
        <dbReference type="SAM" id="MobiDB-lite"/>
    </source>
</evidence>
<dbReference type="GO" id="GO:0032050">
    <property type="term" value="F:clathrin heavy chain binding"/>
    <property type="evidence" value="ECO:0007669"/>
    <property type="project" value="TreeGrafter"/>
</dbReference>
<dbReference type="FunFam" id="1.20.58.150:FF:000005">
    <property type="entry name" value="putative clathrin assembly protein At2g25430"/>
    <property type="match status" value="1"/>
</dbReference>
<accession>A0A4S8K9X2</accession>
<dbReference type="GO" id="GO:0005905">
    <property type="term" value="C:clathrin-coated pit"/>
    <property type="evidence" value="ECO:0007669"/>
    <property type="project" value="UniProtKB-SubCell"/>
</dbReference>
<dbReference type="GO" id="GO:0005545">
    <property type="term" value="F:1-phosphatidylinositol binding"/>
    <property type="evidence" value="ECO:0007669"/>
    <property type="project" value="InterPro"/>
</dbReference>
<keyword evidence="4" id="KW-0254">Endocytosis</keyword>
<dbReference type="GO" id="GO:0005794">
    <property type="term" value="C:Golgi apparatus"/>
    <property type="evidence" value="ECO:0007669"/>
    <property type="project" value="UniProtKB-SubCell"/>
</dbReference>
<sequence length="663" mass="73293">MKCAVHNVEQCMWFTDGFEIHEDPSLYCCHQQASSLLLCLVEDNTFQSIEEGNQIQHHCFCISIHQAHSTSHFDGNDNSGKNIGSCQQHNRVNLGSPASAFRLLPLQIARARSSRCDTMAGVGNTQQSIRKALGALKDSTTVGLAKVNSDYKELDVAIIKATNHVERLVKEKHLKTIFDAISASRPRSDVTYCINALARRLAKTHNWAVALKTLIVLHRALREVDPTFREELITYTKTRGFMLNLSHFKDDSSPSAWDYSSWVRTYALFLEERLECFRVLKYDIETERSRTSGAETIESLEHLPALQQLLSRLLGCQPEGAAMYNNVIRYALSIVASESLKIYSSINTGTLNLVDKFFEMPRYDVVRAIEIYKKTGSQAERLSEFYEICKGLEVGRGENFAKIEQPPASFIEAMEDYVKDDTCASQNKSVDGCYQVNSEISTTTKPVLAVVHYSKDKQNEPEATPASPEPPATETADAPLKAQTTVLLELDDFNHRAEEMEEKNSLVLASTANDNPLKSTSDETSGTSGWELVLVGTPNSNENSVAQSKLAGGLDRLTLDSLYDDAFARTMNPGGGGGGYHTGQVAPNPFDTSHYFQNPFYASNGIAPSASVEIATMAQQQALMQQQQQALGQDGTNPFGNPFGPTGVLYAQDPSHNPYTGYM</sequence>
<dbReference type="PANTHER" id="PTHR22951">
    <property type="entry name" value="CLATHRIN ASSEMBLY PROTEIN"/>
    <property type="match status" value="1"/>
</dbReference>
<feature type="region of interest" description="Disordered" evidence="9">
    <location>
        <begin position="501"/>
        <end position="526"/>
    </location>
</feature>
<dbReference type="SUPFAM" id="SSF48464">
    <property type="entry name" value="ENTH/VHS domain"/>
    <property type="match status" value="1"/>
</dbReference>
<comment type="subcellular location">
    <subcellularLocation>
        <location evidence="1">Cytoplasmic vesicle</location>
        <location evidence="1">Clathrin-coated vesicle</location>
    </subcellularLocation>
    <subcellularLocation>
        <location evidence="2">Golgi apparatus</location>
    </subcellularLocation>
    <subcellularLocation>
        <location evidence="3">Membrane</location>
        <location evidence="3">Clathrin-coated pit</location>
    </subcellularLocation>
</comment>
<keyword evidence="7" id="KW-0168">Coated pit</keyword>
<keyword evidence="6" id="KW-0472">Membrane</keyword>
<dbReference type="AlphaFoldDB" id="A0A4S8K9X2"/>
<organism evidence="11 12">
    <name type="scientific">Musa balbisiana</name>
    <name type="common">Banana</name>
    <dbReference type="NCBI Taxonomy" id="52838"/>
    <lineage>
        <taxon>Eukaryota</taxon>
        <taxon>Viridiplantae</taxon>
        <taxon>Streptophyta</taxon>
        <taxon>Embryophyta</taxon>
        <taxon>Tracheophyta</taxon>
        <taxon>Spermatophyta</taxon>
        <taxon>Magnoliopsida</taxon>
        <taxon>Liliopsida</taxon>
        <taxon>Zingiberales</taxon>
        <taxon>Musaceae</taxon>
        <taxon>Musa</taxon>
    </lineage>
</organism>
<evidence type="ECO:0000256" key="7">
    <source>
        <dbReference type="ARBA" id="ARBA00023176"/>
    </source>
</evidence>
<dbReference type="SMART" id="SM00273">
    <property type="entry name" value="ENTH"/>
    <property type="match status" value="1"/>
</dbReference>
<dbReference type="InterPro" id="IPR014712">
    <property type="entry name" value="ANTH_dom_sf"/>
</dbReference>
<evidence type="ECO:0000256" key="1">
    <source>
        <dbReference type="ARBA" id="ARBA00004132"/>
    </source>
</evidence>
<protein>
    <recommendedName>
        <fullName evidence="10">ENTH domain-containing protein</fullName>
    </recommendedName>
</protein>
<dbReference type="InterPro" id="IPR008942">
    <property type="entry name" value="ENTH_VHS"/>
</dbReference>
<comment type="caution">
    <text evidence="11">The sequence shown here is derived from an EMBL/GenBank/DDBJ whole genome shotgun (WGS) entry which is preliminary data.</text>
</comment>
<evidence type="ECO:0000259" key="10">
    <source>
        <dbReference type="PROSITE" id="PS50942"/>
    </source>
</evidence>
<evidence type="ECO:0000256" key="8">
    <source>
        <dbReference type="ARBA" id="ARBA00023329"/>
    </source>
</evidence>
<dbReference type="GO" id="GO:0030136">
    <property type="term" value="C:clathrin-coated vesicle"/>
    <property type="evidence" value="ECO:0007669"/>
    <property type="project" value="UniProtKB-SubCell"/>
</dbReference>
<dbReference type="InterPro" id="IPR013809">
    <property type="entry name" value="ENTH"/>
</dbReference>
<dbReference type="InterPro" id="IPR048050">
    <property type="entry name" value="ANTH_N_plant"/>
</dbReference>
<proteinExistence type="predicted"/>
<evidence type="ECO:0000256" key="4">
    <source>
        <dbReference type="ARBA" id="ARBA00022583"/>
    </source>
</evidence>
<dbReference type="FunFam" id="1.25.40.90:FF:000005">
    <property type="entry name" value="Clathrin assembly protein AP180"/>
    <property type="match status" value="1"/>
</dbReference>
<dbReference type="CDD" id="cd03564">
    <property type="entry name" value="ANTH_N"/>
    <property type="match status" value="1"/>
</dbReference>
<evidence type="ECO:0000256" key="6">
    <source>
        <dbReference type="ARBA" id="ARBA00023136"/>
    </source>
</evidence>
<dbReference type="PROSITE" id="PS50942">
    <property type="entry name" value="ENTH"/>
    <property type="match status" value="1"/>
</dbReference>
<dbReference type="EMBL" id="PYDT01000001">
    <property type="protein sequence ID" value="THU71842.1"/>
    <property type="molecule type" value="Genomic_DNA"/>
</dbReference>
<reference evidence="11 12" key="1">
    <citation type="journal article" date="2019" name="Nat. Plants">
        <title>Genome sequencing of Musa balbisiana reveals subgenome evolution and function divergence in polyploid bananas.</title>
        <authorList>
            <person name="Yao X."/>
        </authorList>
    </citation>
    <scope>NUCLEOTIDE SEQUENCE [LARGE SCALE GENOMIC DNA]</scope>
    <source>
        <strain evidence="12">cv. DH-PKW</strain>
        <tissue evidence="11">Leaves</tissue>
    </source>
</reference>
<dbReference type="Gene3D" id="1.20.58.150">
    <property type="entry name" value="ANTH domain"/>
    <property type="match status" value="1"/>
</dbReference>
<dbReference type="GO" id="GO:0048268">
    <property type="term" value="P:clathrin coat assembly"/>
    <property type="evidence" value="ECO:0007669"/>
    <property type="project" value="InterPro"/>
</dbReference>
<dbReference type="Pfam" id="PF07651">
    <property type="entry name" value="ANTH"/>
    <property type="match status" value="1"/>
</dbReference>
<feature type="compositionally biased region" description="Polar residues" evidence="9">
    <location>
        <begin position="507"/>
        <end position="526"/>
    </location>
</feature>
<dbReference type="InterPro" id="IPR045192">
    <property type="entry name" value="AP180-like"/>
</dbReference>
<dbReference type="GO" id="GO:0006900">
    <property type="term" value="P:vesicle budding from membrane"/>
    <property type="evidence" value="ECO:0007669"/>
    <property type="project" value="TreeGrafter"/>
</dbReference>
<dbReference type="STRING" id="52838.A0A4S8K9X2"/>
<evidence type="ECO:0000313" key="12">
    <source>
        <dbReference type="Proteomes" id="UP000317650"/>
    </source>
</evidence>
<feature type="region of interest" description="Disordered" evidence="9">
    <location>
        <begin position="455"/>
        <end position="477"/>
    </location>
</feature>
<name>A0A4S8K9X2_MUSBA</name>
<keyword evidence="5" id="KW-0333">Golgi apparatus</keyword>
<keyword evidence="8" id="KW-0968">Cytoplasmic vesicle</keyword>
<evidence type="ECO:0000256" key="3">
    <source>
        <dbReference type="ARBA" id="ARBA00004600"/>
    </source>
</evidence>
<dbReference type="SUPFAM" id="SSF89009">
    <property type="entry name" value="GAT-like domain"/>
    <property type="match status" value="1"/>
</dbReference>